<dbReference type="EMBL" id="MJEH01000018">
    <property type="protein sequence ID" value="OEH93050.1"/>
    <property type="molecule type" value="Genomic_DNA"/>
</dbReference>
<dbReference type="InterPro" id="IPR037523">
    <property type="entry name" value="VOC_core"/>
</dbReference>
<dbReference type="OrthoDB" id="2156128at2"/>
<keyword evidence="3" id="KW-1185">Reference proteome</keyword>
<feature type="domain" description="VOC" evidence="1">
    <location>
        <begin position="1"/>
        <end position="124"/>
    </location>
</feature>
<protein>
    <recommendedName>
        <fullName evidence="1">VOC domain-containing protein</fullName>
    </recommendedName>
</protein>
<accession>A0A1E5LG51</accession>
<dbReference type="Gene3D" id="3.10.180.10">
    <property type="entry name" value="2,3-Dihydroxybiphenyl 1,2-Dioxygenase, domain 1"/>
    <property type="match status" value="1"/>
</dbReference>
<comment type="caution">
    <text evidence="2">The sequence shown here is derived from an EMBL/GenBank/DDBJ whole genome shotgun (WGS) entry which is preliminary data.</text>
</comment>
<evidence type="ECO:0000313" key="3">
    <source>
        <dbReference type="Proteomes" id="UP000095209"/>
    </source>
</evidence>
<gene>
    <name evidence="2" type="ORF">BFG57_13930</name>
</gene>
<dbReference type="InterPro" id="IPR029068">
    <property type="entry name" value="Glyas_Bleomycin-R_OHBP_Dase"/>
</dbReference>
<dbReference type="Proteomes" id="UP000095209">
    <property type="component" value="Unassembled WGS sequence"/>
</dbReference>
<dbReference type="STRING" id="1305675.BFG57_13930"/>
<dbReference type="PROSITE" id="PS51819">
    <property type="entry name" value="VOC"/>
    <property type="match status" value="1"/>
</dbReference>
<reference evidence="2 3" key="1">
    <citation type="submission" date="2016-08" db="EMBL/GenBank/DDBJ databases">
        <title>Genome of Bacillus solimangrovi GH2-4.</title>
        <authorList>
            <person name="Lim S."/>
            <person name="Kim B.-C."/>
        </authorList>
    </citation>
    <scope>NUCLEOTIDE SEQUENCE [LARGE SCALE GENOMIC DNA]</scope>
    <source>
        <strain evidence="2 3">GH2-4</strain>
    </source>
</reference>
<name>A0A1E5LG51_9BACI</name>
<evidence type="ECO:0000259" key="1">
    <source>
        <dbReference type="PROSITE" id="PS51819"/>
    </source>
</evidence>
<proteinExistence type="predicted"/>
<organism evidence="2 3">
    <name type="scientific">Bacillus solimangrovi</name>
    <dbReference type="NCBI Taxonomy" id="1305675"/>
    <lineage>
        <taxon>Bacteria</taxon>
        <taxon>Bacillati</taxon>
        <taxon>Bacillota</taxon>
        <taxon>Bacilli</taxon>
        <taxon>Bacillales</taxon>
        <taxon>Bacillaceae</taxon>
        <taxon>Bacillus</taxon>
    </lineage>
</organism>
<dbReference type="RefSeq" id="WP_069716951.1">
    <property type="nucleotide sequence ID" value="NZ_MJEH01000018.1"/>
</dbReference>
<sequence length="125" mass="14293">MRVEVNMVVSNAKQASEYYDKLLKAEIMSKTDETTEMNETIMKLGDTEIRVLNENKEYGLIAPAEVGTGSLWLNLIVDDIEMYFDNVVREGGKVISPIQDFPEIPAKNAVFSDKYNHVWVINQKY</sequence>
<evidence type="ECO:0000313" key="2">
    <source>
        <dbReference type="EMBL" id="OEH93050.1"/>
    </source>
</evidence>
<dbReference type="SUPFAM" id="SSF54593">
    <property type="entry name" value="Glyoxalase/Bleomycin resistance protein/Dihydroxybiphenyl dioxygenase"/>
    <property type="match status" value="1"/>
</dbReference>
<dbReference type="AlphaFoldDB" id="A0A1E5LG51"/>